<proteinExistence type="predicted"/>
<evidence type="ECO:0000313" key="3">
    <source>
        <dbReference type="Proteomes" id="UP000007797"/>
    </source>
</evidence>
<gene>
    <name evidence="2" type="ORF">DFA_10755</name>
</gene>
<dbReference type="EMBL" id="GL883027">
    <property type="protein sequence ID" value="EGG14882.1"/>
    <property type="molecule type" value="Genomic_DNA"/>
</dbReference>
<dbReference type="GeneID" id="14866882"/>
<dbReference type="AlphaFoldDB" id="F4QBB0"/>
<accession>F4QBB0</accession>
<sequence length="112" mass="12571">MVDLSITHWQMVDQPIQRLQLISTTPSSDHDDCIDWYHIGSMSIDPDFTPLLTPSSGDDCNKADQKWKIIVGVVVGVIGGAAVAFILVVSAKRARWYYIRNRSATIKMKQTH</sequence>
<keyword evidence="1" id="KW-0472">Membrane</keyword>
<feature type="transmembrane region" description="Helical" evidence="1">
    <location>
        <begin position="69"/>
        <end position="91"/>
    </location>
</feature>
<keyword evidence="1" id="KW-0812">Transmembrane</keyword>
<evidence type="ECO:0000256" key="1">
    <source>
        <dbReference type="SAM" id="Phobius"/>
    </source>
</evidence>
<dbReference type="Proteomes" id="UP000007797">
    <property type="component" value="Unassembled WGS sequence"/>
</dbReference>
<organism evidence="2 3">
    <name type="scientific">Cavenderia fasciculata</name>
    <name type="common">Slime mold</name>
    <name type="synonym">Dictyostelium fasciculatum</name>
    <dbReference type="NCBI Taxonomy" id="261658"/>
    <lineage>
        <taxon>Eukaryota</taxon>
        <taxon>Amoebozoa</taxon>
        <taxon>Evosea</taxon>
        <taxon>Eumycetozoa</taxon>
        <taxon>Dictyostelia</taxon>
        <taxon>Acytosteliales</taxon>
        <taxon>Cavenderiaceae</taxon>
        <taxon>Cavenderia</taxon>
    </lineage>
</organism>
<protein>
    <submittedName>
        <fullName evidence="2">Uncharacterized protein</fullName>
    </submittedName>
</protein>
<keyword evidence="1" id="KW-1133">Transmembrane helix</keyword>
<dbReference type="RefSeq" id="XP_004351398.1">
    <property type="nucleotide sequence ID" value="XM_004351346.1"/>
</dbReference>
<keyword evidence="3" id="KW-1185">Reference proteome</keyword>
<evidence type="ECO:0000313" key="2">
    <source>
        <dbReference type="EMBL" id="EGG14882.1"/>
    </source>
</evidence>
<reference evidence="3" key="1">
    <citation type="journal article" date="2011" name="Genome Res.">
        <title>Phylogeny-wide analysis of social amoeba genomes highlights ancient origins for complex intercellular communication.</title>
        <authorList>
            <person name="Heidel A.J."/>
            <person name="Lawal H.M."/>
            <person name="Felder M."/>
            <person name="Schilde C."/>
            <person name="Helps N.R."/>
            <person name="Tunggal B."/>
            <person name="Rivero F."/>
            <person name="John U."/>
            <person name="Schleicher M."/>
            <person name="Eichinger L."/>
            <person name="Platzer M."/>
            <person name="Noegel A.A."/>
            <person name="Schaap P."/>
            <person name="Gloeckner G."/>
        </authorList>
    </citation>
    <scope>NUCLEOTIDE SEQUENCE [LARGE SCALE GENOMIC DNA]</scope>
    <source>
        <strain evidence="3">SH3</strain>
    </source>
</reference>
<name>F4QBB0_CACFS</name>
<dbReference type="KEGG" id="dfa:DFA_10755"/>